<dbReference type="EMBL" id="CP013069">
    <property type="protein sequence ID" value="ALV30463.1"/>
    <property type="molecule type" value="Genomic_DNA"/>
</dbReference>
<keyword evidence="3" id="KW-1185">Reference proteome</keyword>
<accession>A0A0U3EW78</accession>
<dbReference type="GO" id="GO:0051920">
    <property type="term" value="F:peroxiredoxin activity"/>
    <property type="evidence" value="ECO:0007669"/>
    <property type="project" value="InterPro"/>
</dbReference>
<dbReference type="Pfam" id="PF02627">
    <property type="entry name" value="CMD"/>
    <property type="match status" value="1"/>
</dbReference>
<dbReference type="AlphaFoldDB" id="A0A0U3EW78"/>
<dbReference type="Gene3D" id="1.20.1290.10">
    <property type="entry name" value="AhpD-like"/>
    <property type="match status" value="1"/>
</dbReference>
<dbReference type="Proteomes" id="UP000064921">
    <property type="component" value="Plasmid p.p-1"/>
</dbReference>
<dbReference type="InterPro" id="IPR003779">
    <property type="entry name" value="CMD-like"/>
</dbReference>
<gene>
    <name evidence="2" type="ORF">APZ00_24825</name>
</gene>
<evidence type="ECO:0000313" key="2">
    <source>
        <dbReference type="EMBL" id="ALV30463.1"/>
    </source>
</evidence>
<dbReference type="KEGG" id="pphr:APZ00_24825"/>
<protein>
    <submittedName>
        <fullName evidence="2">Carboxymuconolactone decarboxylase</fullName>
    </submittedName>
</protein>
<sequence length="187" mass="20421">MLELHPIEDKDWPVSLEEVRDTFAGRLNVYRVMAHHPALLAAWAPLREHVVLKGALGKQRSEIVILRTGVRTGSSYEWAHHVSRGRACGISDARLASIAGPLDAMEPGDRILCAAVDELFARHRLSPSLQEEVVQLAGTDGLLDLMATVGFYTVLGFILGSFNVPLEPEITEELAKNPLPAGVSRTP</sequence>
<evidence type="ECO:0000313" key="3">
    <source>
        <dbReference type="Proteomes" id="UP000064921"/>
    </source>
</evidence>
<name>A0A0U3EW78_9HYPH</name>
<organism evidence="2 3">
    <name type="scientific">Pannonibacter phragmitetus</name>
    <dbReference type="NCBI Taxonomy" id="121719"/>
    <lineage>
        <taxon>Bacteria</taxon>
        <taxon>Pseudomonadati</taxon>
        <taxon>Pseudomonadota</taxon>
        <taxon>Alphaproteobacteria</taxon>
        <taxon>Hyphomicrobiales</taxon>
        <taxon>Stappiaceae</taxon>
        <taxon>Pannonibacter</taxon>
    </lineage>
</organism>
<dbReference type="PANTHER" id="PTHR34846">
    <property type="entry name" value="4-CARBOXYMUCONOLACTONE DECARBOXYLASE FAMILY PROTEIN (AFU_ORTHOLOGUE AFUA_6G11590)"/>
    <property type="match status" value="1"/>
</dbReference>
<dbReference type="SUPFAM" id="SSF69118">
    <property type="entry name" value="AhpD-like"/>
    <property type="match status" value="1"/>
</dbReference>
<evidence type="ECO:0000259" key="1">
    <source>
        <dbReference type="Pfam" id="PF02627"/>
    </source>
</evidence>
<feature type="domain" description="Carboxymuconolactone decarboxylase-like" evidence="1">
    <location>
        <begin position="37"/>
        <end position="112"/>
    </location>
</feature>
<proteinExistence type="predicted"/>
<dbReference type="PANTHER" id="PTHR34846:SF11">
    <property type="entry name" value="4-CARBOXYMUCONOLACTONE DECARBOXYLASE FAMILY PROTEIN (AFU_ORTHOLOGUE AFUA_6G11590)"/>
    <property type="match status" value="1"/>
</dbReference>
<dbReference type="InterPro" id="IPR029032">
    <property type="entry name" value="AhpD-like"/>
</dbReference>
<reference evidence="2 3" key="1">
    <citation type="submission" date="2015-10" db="EMBL/GenBank/DDBJ databases">
        <title>The world's first case of liver abscess caused by Pannonibacter phragmitetus.</title>
        <authorList>
            <person name="Ming D."/>
            <person name="Wang M."/>
            <person name="Zhou Y."/>
            <person name="Jiang T."/>
            <person name="Hu S."/>
        </authorList>
    </citation>
    <scope>NUCLEOTIDE SEQUENCE [LARGE SCALE GENOMIC DNA]</scope>
    <source>
        <strain evidence="2 3">31801</strain>
        <plasmid evidence="3">Plasmid p.p-1</plasmid>
    </source>
</reference>
<geneLocation type="plasmid" evidence="2 3">
    <name>p.p-1</name>
</geneLocation>
<keyword evidence="2" id="KW-0614">Plasmid</keyword>